<dbReference type="Proteomes" id="UP000534783">
    <property type="component" value="Unassembled WGS sequence"/>
</dbReference>
<gene>
    <name evidence="1" type="ORF">MNODULE_17365</name>
</gene>
<organism evidence="1 2">
    <name type="scientific">Candidatus Manganitrophus noduliformans</name>
    <dbReference type="NCBI Taxonomy" id="2606439"/>
    <lineage>
        <taxon>Bacteria</taxon>
        <taxon>Pseudomonadati</taxon>
        <taxon>Nitrospirota</taxon>
        <taxon>Nitrospiria</taxon>
        <taxon>Candidatus Troglogloeales</taxon>
        <taxon>Candidatus Manganitrophaceae</taxon>
        <taxon>Candidatus Manganitrophus</taxon>
    </lineage>
</organism>
<sequence>MALSWEIFLKKWWKPEGGLFPKHWKEDMIRGWQAVQTRSASAVDRSFAEVELIRIRYRLEKTNRKLFEAHQTLGKRVHDHWSGKGNLTEEERKREFRRIGLLLEEQKILLDQMKEMDQPSDPDEKVSP</sequence>
<accession>A0A7X6DSE2</accession>
<evidence type="ECO:0000313" key="2">
    <source>
        <dbReference type="Proteomes" id="UP000534783"/>
    </source>
</evidence>
<dbReference type="AlphaFoldDB" id="A0A7X6DSE2"/>
<name>A0A7X6DSE2_9BACT</name>
<dbReference type="RefSeq" id="WP_168062251.1">
    <property type="nucleotide sequence ID" value="NZ_VTOW01000003.1"/>
</dbReference>
<keyword evidence="2" id="KW-1185">Reference proteome</keyword>
<comment type="caution">
    <text evidence="1">The sequence shown here is derived from an EMBL/GenBank/DDBJ whole genome shotgun (WGS) entry which is preliminary data.</text>
</comment>
<dbReference type="EMBL" id="VTOW01000003">
    <property type="protein sequence ID" value="NKE72523.1"/>
    <property type="molecule type" value="Genomic_DNA"/>
</dbReference>
<reference evidence="1 2" key="1">
    <citation type="journal article" date="2020" name="Nature">
        <title>Bacterial chemolithoautotrophy via manganese oxidation.</title>
        <authorList>
            <person name="Yu H."/>
            <person name="Leadbetter J.R."/>
        </authorList>
    </citation>
    <scope>NUCLEOTIDE SEQUENCE [LARGE SCALE GENOMIC DNA]</scope>
    <source>
        <strain evidence="1 2">Mn-1</strain>
    </source>
</reference>
<evidence type="ECO:0000313" key="1">
    <source>
        <dbReference type="EMBL" id="NKE72523.1"/>
    </source>
</evidence>
<proteinExistence type="predicted"/>
<protein>
    <submittedName>
        <fullName evidence="1">Uncharacterized protein</fullName>
    </submittedName>
</protein>